<evidence type="ECO:0000256" key="1">
    <source>
        <dbReference type="SAM" id="Phobius"/>
    </source>
</evidence>
<keyword evidence="1" id="KW-0472">Membrane</keyword>
<dbReference type="RefSeq" id="WP_076622917.1">
    <property type="nucleotide sequence ID" value="NZ_BMEW01000004.1"/>
</dbReference>
<feature type="domain" description="Mce/MlaD" evidence="2">
    <location>
        <begin position="40"/>
        <end position="115"/>
    </location>
</feature>
<evidence type="ECO:0000259" key="2">
    <source>
        <dbReference type="Pfam" id="PF02470"/>
    </source>
</evidence>
<accession>A0A1U7D3A5</accession>
<dbReference type="STRING" id="1229727.Ga0080559_TMP1835"/>
<keyword evidence="1" id="KW-0812">Transmembrane</keyword>
<dbReference type="PANTHER" id="PTHR36698">
    <property type="entry name" value="BLL5892 PROTEIN"/>
    <property type="match status" value="1"/>
</dbReference>
<organism evidence="3 4">
    <name type="scientific">Salipiger profundus</name>
    <dbReference type="NCBI Taxonomy" id="1229727"/>
    <lineage>
        <taxon>Bacteria</taxon>
        <taxon>Pseudomonadati</taxon>
        <taxon>Pseudomonadota</taxon>
        <taxon>Alphaproteobacteria</taxon>
        <taxon>Rhodobacterales</taxon>
        <taxon>Roseobacteraceae</taxon>
        <taxon>Salipiger</taxon>
    </lineage>
</organism>
<dbReference type="AlphaFoldDB" id="A0A1U7D3A5"/>
<keyword evidence="1" id="KW-1133">Transmembrane helix</keyword>
<dbReference type="KEGG" id="tpro:Ga0080559_TMP1835"/>
<keyword evidence="4" id="KW-1185">Reference proteome</keyword>
<dbReference type="EMBL" id="CP014796">
    <property type="protein sequence ID" value="APX22631.1"/>
    <property type="molecule type" value="Genomic_DNA"/>
</dbReference>
<evidence type="ECO:0000313" key="3">
    <source>
        <dbReference type="EMBL" id="APX22631.1"/>
    </source>
</evidence>
<dbReference type="OrthoDB" id="9808689at2"/>
<proteinExistence type="predicted"/>
<name>A0A1U7D3A5_9RHOB</name>
<dbReference type="InterPro" id="IPR003399">
    <property type="entry name" value="Mce/MlaD"/>
</dbReference>
<protein>
    <submittedName>
        <fullName evidence="3">Phospholipid/cholesterol/gamma-HCH transport system substrate-binding protein</fullName>
    </submittedName>
</protein>
<dbReference type="Proteomes" id="UP000186559">
    <property type="component" value="Chromosome"/>
</dbReference>
<dbReference type="PANTHER" id="PTHR36698:SF2">
    <property type="entry name" value="MCE_MLAD DOMAIN-CONTAINING PROTEIN"/>
    <property type="match status" value="1"/>
</dbReference>
<evidence type="ECO:0000313" key="4">
    <source>
        <dbReference type="Proteomes" id="UP000186559"/>
    </source>
</evidence>
<feature type="transmembrane region" description="Helical" evidence="1">
    <location>
        <begin position="7"/>
        <end position="29"/>
    </location>
</feature>
<reference evidence="3 4" key="1">
    <citation type="submission" date="2016-03" db="EMBL/GenBank/DDBJ databases">
        <title>Deep-sea bacteria in the southern Pacific.</title>
        <authorList>
            <person name="Tang K."/>
        </authorList>
    </citation>
    <scope>NUCLEOTIDE SEQUENCE [LARGE SCALE GENOMIC DNA]</scope>
    <source>
        <strain evidence="3 4">JLT2016</strain>
    </source>
</reference>
<gene>
    <name evidence="3" type="ORF">Ga0080559_TMP1835</name>
</gene>
<sequence length="578" mass="60168">METRANYVLVGAFAILGLLGLLGFFLWFANVELDRQFAYYDVDFDSVSGLSAASDVRFAGLPVGQVVSVALSPANDGRIRVRVEIGAETPVRTDSVATIEAQGVTGVAYVGISSGTPEAPLLRDAQEGVPMIEAGRSMLQSLTQDAPEILSETLDLVRDLRELMGGENRQRIENILANVEQSSISFGDALEDFSGVTGAVSTFASEIQRFNSTLDGVSRDFGGVLDEAEQALASINALSEETRGVVARGGATLDRAEGTLGAADAYITGTLGPATERMSGSVTGIETRFAALADSAEALAETLSETGRTATARLAEAQETLARVDTLIASLDQTAGSVDSAAQRLDGMLAEDASALIAELRTATAEATEVIRSIGETADTDLAAIFDDIRAATAQASATIDTVGRDLSSASGRLDGLASDAVQTLADARETFANANDTLAAINGTLETGDRALGAAERAFDSADTVLNDEIGGIAASLRSTLDTLEAAVGDVAAEIPAVAEELRSASRSAEAAFAGIEGTVDAASPAVRDFAATALPQFGRLAVETRALIDNLDALIGQIRRDPSRFFLDPRAPEYRR</sequence>
<dbReference type="Pfam" id="PF02470">
    <property type="entry name" value="MlaD"/>
    <property type="match status" value="1"/>
</dbReference>